<dbReference type="AlphaFoldDB" id="A0A2P2JX44"/>
<organism evidence="1">
    <name type="scientific">Rhizophora mucronata</name>
    <name type="common">Asiatic mangrove</name>
    <dbReference type="NCBI Taxonomy" id="61149"/>
    <lineage>
        <taxon>Eukaryota</taxon>
        <taxon>Viridiplantae</taxon>
        <taxon>Streptophyta</taxon>
        <taxon>Embryophyta</taxon>
        <taxon>Tracheophyta</taxon>
        <taxon>Spermatophyta</taxon>
        <taxon>Magnoliopsida</taxon>
        <taxon>eudicotyledons</taxon>
        <taxon>Gunneridae</taxon>
        <taxon>Pentapetalae</taxon>
        <taxon>rosids</taxon>
        <taxon>fabids</taxon>
        <taxon>Malpighiales</taxon>
        <taxon>Rhizophoraceae</taxon>
        <taxon>Rhizophora</taxon>
    </lineage>
</organism>
<sequence>MVLYSLSNCLVFQRARRFWNQMATCRGRKPNSSANFSFFPGSSLSSTSKFFSRAIT</sequence>
<proteinExistence type="predicted"/>
<protein>
    <submittedName>
        <fullName evidence="1">Uncharacterized protein</fullName>
    </submittedName>
</protein>
<evidence type="ECO:0000313" key="1">
    <source>
        <dbReference type="EMBL" id="MBW98049.1"/>
    </source>
</evidence>
<accession>A0A2P2JX44</accession>
<reference evidence="1" key="1">
    <citation type="submission" date="2018-02" db="EMBL/GenBank/DDBJ databases">
        <title>Rhizophora mucronata_Transcriptome.</title>
        <authorList>
            <person name="Meera S.P."/>
            <person name="Sreeshan A."/>
            <person name="Augustine A."/>
        </authorList>
    </citation>
    <scope>NUCLEOTIDE SEQUENCE</scope>
    <source>
        <tissue evidence="1">Leaf</tissue>
    </source>
</reference>
<dbReference type="EMBL" id="GGEC01017566">
    <property type="protein sequence ID" value="MBW98049.1"/>
    <property type="molecule type" value="Transcribed_RNA"/>
</dbReference>
<name>A0A2P2JX44_RHIMU</name>